<dbReference type="InterPro" id="IPR025166">
    <property type="entry name" value="Integrase_DNA_bind_dom"/>
</dbReference>
<keyword evidence="4" id="KW-0233">DNA recombination</keyword>
<dbReference type="PANTHER" id="PTHR30629">
    <property type="entry name" value="PROPHAGE INTEGRASE"/>
    <property type="match status" value="1"/>
</dbReference>
<evidence type="ECO:0000256" key="1">
    <source>
        <dbReference type="ARBA" id="ARBA00008857"/>
    </source>
</evidence>
<proteinExistence type="inferred from homology"/>
<feature type="domain" description="Core-binding (CB)" evidence="7">
    <location>
        <begin position="104"/>
        <end position="186"/>
    </location>
</feature>
<dbReference type="CDD" id="cd00801">
    <property type="entry name" value="INT_P4_C"/>
    <property type="match status" value="1"/>
</dbReference>
<dbReference type="SUPFAM" id="SSF56349">
    <property type="entry name" value="DNA breaking-rejoining enzymes"/>
    <property type="match status" value="1"/>
</dbReference>
<dbReference type="Gene3D" id="1.10.443.10">
    <property type="entry name" value="Intergrase catalytic core"/>
    <property type="match status" value="1"/>
</dbReference>
<dbReference type="Gene3D" id="3.30.160.390">
    <property type="entry name" value="Integrase, DNA-binding domain"/>
    <property type="match status" value="1"/>
</dbReference>
<dbReference type="InterPro" id="IPR050808">
    <property type="entry name" value="Phage_Integrase"/>
</dbReference>
<dbReference type="Pfam" id="PF00589">
    <property type="entry name" value="Phage_integrase"/>
    <property type="match status" value="1"/>
</dbReference>
<dbReference type="InterPro" id="IPR038488">
    <property type="entry name" value="Integrase_DNA-bd_sf"/>
</dbReference>
<dbReference type="RefSeq" id="WP_190478295.1">
    <property type="nucleotide sequence ID" value="NZ_JACOFT010000002.1"/>
</dbReference>
<dbReference type="Pfam" id="PF13356">
    <property type="entry name" value="Arm-DNA-bind_3"/>
    <property type="match status" value="1"/>
</dbReference>
<dbReference type="PROSITE" id="PS51898">
    <property type="entry name" value="TYR_RECOMBINASE"/>
    <property type="match status" value="1"/>
</dbReference>
<comment type="similarity">
    <text evidence="1">Belongs to the 'phage' integrase family.</text>
</comment>
<keyword evidence="9" id="KW-1185">Reference proteome</keyword>
<dbReference type="InterPro" id="IPR013762">
    <property type="entry name" value="Integrase-like_cat_sf"/>
</dbReference>
<dbReference type="GO" id="GO:0003677">
    <property type="term" value="F:DNA binding"/>
    <property type="evidence" value="ECO:0007669"/>
    <property type="project" value="UniProtKB-KW"/>
</dbReference>
<gene>
    <name evidence="8" type="ORF">H8K26_06745</name>
</gene>
<evidence type="ECO:0000259" key="6">
    <source>
        <dbReference type="PROSITE" id="PS51898"/>
    </source>
</evidence>
<evidence type="ECO:0000256" key="5">
    <source>
        <dbReference type="PROSITE-ProRule" id="PRU01248"/>
    </source>
</evidence>
<protein>
    <submittedName>
        <fullName evidence="8">Integrase arm-type DNA-binding domain-containing protein</fullName>
    </submittedName>
</protein>
<evidence type="ECO:0000256" key="4">
    <source>
        <dbReference type="ARBA" id="ARBA00023172"/>
    </source>
</evidence>
<dbReference type="Gene3D" id="1.10.150.130">
    <property type="match status" value="1"/>
</dbReference>
<keyword evidence="2" id="KW-0229">DNA integration</keyword>
<reference evidence="8 9" key="1">
    <citation type="submission" date="2020-08" db="EMBL/GenBank/DDBJ databases">
        <title>Novel species isolated from subtropical streams in China.</title>
        <authorList>
            <person name="Lu H."/>
        </authorList>
    </citation>
    <scope>NUCLEOTIDE SEQUENCE [LARGE SCALE GENOMIC DNA]</scope>
    <source>
        <strain evidence="8 9">CCTCC AB 2015119</strain>
    </source>
</reference>
<dbReference type="Pfam" id="PF22022">
    <property type="entry name" value="Phage_int_M"/>
    <property type="match status" value="1"/>
</dbReference>
<evidence type="ECO:0000313" key="8">
    <source>
        <dbReference type="EMBL" id="MBC3811137.1"/>
    </source>
</evidence>
<dbReference type="InterPro" id="IPR044068">
    <property type="entry name" value="CB"/>
</dbReference>
<dbReference type="InterPro" id="IPR053876">
    <property type="entry name" value="Phage_int_M"/>
</dbReference>
<name>A0ABR6XEE1_9BURK</name>
<comment type="caution">
    <text evidence="8">The sequence shown here is derived from an EMBL/GenBank/DDBJ whole genome shotgun (WGS) entry which is preliminary data.</text>
</comment>
<evidence type="ECO:0000256" key="3">
    <source>
        <dbReference type="ARBA" id="ARBA00023125"/>
    </source>
</evidence>
<dbReference type="InterPro" id="IPR010998">
    <property type="entry name" value="Integrase_recombinase_N"/>
</dbReference>
<feature type="domain" description="Tyr recombinase" evidence="6">
    <location>
        <begin position="209"/>
        <end position="396"/>
    </location>
</feature>
<dbReference type="PROSITE" id="PS51900">
    <property type="entry name" value="CB"/>
    <property type="match status" value="1"/>
</dbReference>
<evidence type="ECO:0000259" key="7">
    <source>
        <dbReference type="PROSITE" id="PS51900"/>
    </source>
</evidence>
<dbReference type="EMBL" id="JACOFT010000002">
    <property type="protein sequence ID" value="MBC3811137.1"/>
    <property type="molecule type" value="Genomic_DNA"/>
</dbReference>
<dbReference type="Proteomes" id="UP000637632">
    <property type="component" value="Unassembled WGS sequence"/>
</dbReference>
<accession>A0ABR6XEE1</accession>
<dbReference type="PANTHER" id="PTHR30629:SF2">
    <property type="entry name" value="PROPHAGE INTEGRASE INTS-RELATED"/>
    <property type="match status" value="1"/>
</dbReference>
<dbReference type="InterPro" id="IPR002104">
    <property type="entry name" value="Integrase_catalytic"/>
</dbReference>
<sequence>MPKLATPLTDIQVRNAKPKDKTYTLADGNGMYLEVMPTGKKRWRMAYRQPNGKNNRLTFGEYPLVSLADARDKCLAARKLLKGGIDPAKDREEKKRAANTLASNTFEVIAREWHKKKAESAWQPQTAEQNIKAMERDLFPQIGRLPISEIETPLMLEVLQQVEKRGALEVTKRIAALASGIFKYAIVKGFRNYDPIPALKDHLKPRAKGHHASIVVAELPDLLKAISKNEGRMYPPNRIGLRLMLLTFVRTSELIETPWSEIDLKNEQWVIPWQRMKMGAKRINPRMVDHHPFLPRQGWELLRELHQYTGGSKYLFPNRRDHEKPLSNGMILQALKRMGYGGRMTGHGFRSLAKGVLKTLKYPVDRIERQLSHASGEVYGGAYDREDFLQERKEMMQHYADYLEQIERGNVIIASFGKTAA</sequence>
<keyword evidence="3 5" id="KW-0238">DNA-binding</keyword>
<organism evidence="8 9">
    <name type="scientific">Undibacterium aquatile</name>
    <dbReference type="NCBI Taxonomy" id="1537398"/>
    <lineage>
        <taxon>Bacteria</taxon>
        <taxon>Pseudomonadati</taxon>
        <taxon>Pseudomonadota</taxon>
        <taxon>Betaproteobacteria</taxon>
        <taxon>Burkholderiales</taxon>
        <taxon>Oxalobacteraceae</taxon>
        <taxon>Undibacterium</taxon>
    </lineage>
</organism>
<dbReference type="InterPro" id="IPR011010">
    <property type="entry name" value="DNA_brk_join_enz"/>
</dbReference>
<evidence type="ECO:0000313" key="9">
    <source>
        <dbReference type="Proteomes" id="UP000637632"/>
    </source>
</evidence>
<evidence type="ECO:0000256" key="2">
    <source>
        <dbReference type="ARBA" id="ARBA00022908"/>
    </source>
</evidence>